<dbReference type="RefSeq" id="XP_024723619.1">
    <property type="nucleotide sequence ID" value="XM_024865557.1"/>
</dbReference>
<dbReference type="EMBL" id="KZ679007">
    <property type="protein sequence ID" value="PSS25020.1"/>
    <property type="molecule type" value="Genomic_DNA"/>
</dbReference>
<feature type="transmembrane region" description="Helical" evidence="1">
    <location>
        <begin position="181"/>
        <end position="198"/>
    </location>
</feature>
<evidence type="ECO:0000256" key="1">
    <source>
        <dbReference type="SAM" id="Phobius"/>
    </source>
</evidence>
<feature type="transmembrane region" description="Helical" evidence="1">
    <location>
        <begin position="156"/>
        <end position="175"/>
    </location>
</feature>
<proteinExistence type="predicted"/>
<dbReference type="OrthoDB" id="3552652at2759"/>
<keyword evidence="1" id="KW-0472">Membrane</keyword>
<organism evidence="2 3">
    <name type="scientific">Amorphotheca resinae ATCC 22711</name>
    <dbReference type="NCBI Taxonomy" id="857342"/>
    <lineage>
        <taxon>Eukaryota</taxon>
        <taxon>Fungi</taxon>
        <taxon>Dikarya</taxon>
        <taxon>Ascomycota</taxon>
        <taxon>Pezizomycotina</taxon>
        <taxon>Leotiomycetes</taxon>
        <taxon>Helotiales</taxon>
        <taxon>Amorphothecaceae</taxon>
        <taxon>Amorphotheca</taxon>
    </lineage>
</organism>
<dbReference type="AlphaFoldDB" id="A0A2T3B9R1"/>
<dbReference type="GeneID" id="36573638"/>
<sequence>MRANQDTSCILKSEDRASKIPNIVGFIIIRILPIGSLSFFLYKTLTEVVLDGDQYLRMLIINTIACIMVHSGILYSSKYDSIKLEELGSRQAWLDTLNSTIKTWVKGNGPVFRCFSSLESEDKYIQCEKEVFAAYLAGSRQGIPPPFSSREARYRLTIWIVYTFVVLRLASADILPALAQSIMWSSIFLWLLASFLIGRRLGRSVEMGGAVEKVRKECESIDVEKGEDIREQLEWWIEAILKEESDSDALAKQRMEVIIAPLLRAVRC</sequence>
<gene>
    <name evidence="2" type="ORF">M430DRAFT_272445</name>
</gene>
<feature type="transmembrane region" description="Helical" evidence="1">
    <location>
        <begin position="54"/>
        <end position="75"/>
    </location>
</feature>
<reference evidence="2 3" key="1">
    <citation type="journal article" date="2018" name="New Phytol.">
        <title>Comparative genomics and transcriptomics depict ericoid mycorrhizal fungi as versatile saprotrophs and plant mutualists.</title>
        <authorList>
            <person name="Martino E."/>
            <person name="Morin E."/>
            <person name="Grelet G.A."/>
            <person name="Kuo A."/>
            <person name="Kohler A."/>
            <person name="Daghino S."/>
            <person name="Barry K.W."/>
            <person name="Cichocki N."/>
            <person name="Clum A."/>
            <person name="Dockter R.B."/>
            <person name="Hainaut M."/>
            <person name="Kuo R.C."/>
            <person name="LaButti K."/>
            <person name="Lindahl B.D."/>
            <person name="Lindquist E.A."/>
            <person name="Lipzen A."/>
            <person name="Khouja H.R."/>
            <person name="Magnuson J."/>
            <person name="Murat C."/>
            <person name="Ohm R.A."/>
            <person name="Singer S.W."/>
            <person name="Spatafora J.W."/>
            <person name="Wang M."/>
            <person name="Veneault-Fourrey C."/>
            <person name="Henrissat B."/>
            <person name="Grigoriev I.V."/>
            <person name="Martin F.M."/>
            <person name="Perotto S."/>
        </authorList>
    </citation>
    <scope>NUCLEOTIDE SEQUENCE [LARGE SCALE GENOMIC DNA]</scope>
    <source>
        <strain evidence="2 3">ATCC 22711</strain>
    </source>
</reference>
<dbReference type="InParanoid" id="A0A2T3B9R1"/>
<evidence type="ECO:0000313" key="3">
    <source>
        <dbReference type="Proteomes" id="UP000241818"/>
    </source>
</evidence>
<protein>
    <submittedName>
        <fullName evidence="2">Uncharacterized protein</fullName>
    </submittedName>
</protein>
<keyword evidence="3" id="KW-1185">Reference proteome</keyword>
<dbReference type="Proteomes" id="UP000241818">
    <property type="component" value="Unassembled WGS sequence"/>
</dbReference>
<feature type="transmembrane region" description="Helical" evidence="1">
    <location>
        <begin position="20"/>
        <end position="42"/>
    </location>
</feature>
<keyword evidence="1" id="KW-0812">Transmembrane</keyword>
<keyword evidence="1" id="KW-1133">Transmembrane helix</keyword>
<accession>A0A2T3B9R1</accession>
<evidence type="ECO:0000313" key="2">
    <source>
        <dbReference type="EMBL" id="PSS25020.1"/>
    </source>
</evidence>
<name>A0A2T3B9R1_AMORE</name>